<organism evidence="3 4">
    <name type="scientific">Fibrella forsythiae</name>
    <dbReference type="NCBI Taxonomy" id="2817061"/>
    <lineage>
        <taxon>Bacteria</taxon>
        <taxon>Pseudomonadati</taxon>
        <taxon>Bacteroidota</taxon>
        <taxon>Cytophagia</taxon>
        <taxon>Cytophagales</taxon>
        <taxon>Spirosomataceae</taxon>
        <taxon>Fibrella</taxon>
    </lineage>
</organism>
<keyword evidence="1" id="KW-1133">Transmembrane helix</keyword>
<gene>
    <name evidence="3" type="ORF">J2I46_21275</name>
</gene>
<name>A0ABS3JMA0_9BACT</name>
<keyword evidence="1" id="KW-0812">Transmembrane</keyword>
<dbReference type="Pfam" id="PF11127">
    <property type="entry name" value="YgaP-like_TM"/>
    <property type="match status" value="1"/>
</dbReference>
<keyword evidence="1" id="KW-0472">Membrane</keyword>
<dbReference type="Proteomes" id="UP000664628">
    <property type="component" value="Unassembled WGS sequence"/>
</dbReference>
<protein>
    <submittedName>
        <fullName evidence="3">DUF2892 domain-containing protein</fullName>
    </submittedName>
</protein>
<comment type="caution">
    <text evidence="3">The sequence shown here is derived from an EMBL/GenBank/DDBJ whole genome shotgun (WGS) entry which is preliminary data.</text>
</comment>
<evidence type="ECO:0000313" key="4">
    <source>
        <dbReference type="Proteomes" id="UP000664628"/>
    </source>
</evidence>
<evidence type="ECO:0000259" key="2">
    <source>
        <dbReference type="Pfam" id="PF11127"/>
    </source>
</evidence>
<feature type="transmembrane region" description="Helical" evidence="1">
    <location>
        <begin position="21"/>
        <end position="49"/>
    </location>
</feature>
<sequence>MPNRKQNVGFIDRLVRGLLAIDLLALCFSSFINGVAVLISIILIALLAYSGATGHCPLYTTLGRNSRHRTEP</sequence>
<evidence type="ECO:0000256" key="1">
    <source>
        <dbReference type="SAM" id="Phobius"/>
    </source>
</evidence>
<dbReference type="InterPro" id="IPR021309">
    <property type="entry name" value="YgaP-like_TM"/>
</dbReference>
<dbReference type="RefSeq" id="WP_207331088.1">
    <property type="nucleotide sequence ID" value="NZ_JAFMYW010000007.1"/>
</dbReference>
<feature type="domain" description="Inner membrane protein YgaP-like transmembrane" evidence="2">
    <location>
        <begin position="5"/>
        <end position="68"/>
    </location>
</feature>
<reference evidence="3 4" key="1">
    <citation type="submission" date="2021-03" db="EMBL/GenBank/DDBJ databases">
        <title>Fibrella sp. HMF5405 genome sequencing and assembly.</title>
        <authorList>
            <person name="Kang H."/>
            <person name="Kim H."/>
            <person name="Bae S."/>
            <person name="Joh K."/>
        </authorList>
    </citation>
    <scope>NUCLEOTIDE SEQUENCE [LARGE SCALE GENOMIC DNA]</scope>
    <source>
        <strain evidence="3 4">HMF5405</strain>
    </source>
</reference>
<proteinExistence type="predicted"/>
<dbReference type="EMBL" id="JAFMYW010000007">
    <property type="protein sequence ID" value="MBO0951131.1"/>
    <property type="molecule type" value="Genomic_DNA"/>
</dbReference>
<accession>A0ABS3JMA0</accession>
<keyword evidence="4" id="KW-1185">Reference proteome</keyword>
<evidence type="ECO:0000313" key="3">
    <source>
        <dbReference type="EMBL" id="MBO0951131.1"/>
    </source>
</evidence>